<protein>
    <submittedName>
        <fullName evidence="4">von Willebrand factor type A domain-containing protein</fullName>
    </submittedName>
</protein>
<dbReference type="EMBL" id="FNQP01000010">
    <property type="protein sequence ID" value="SEA59489.1"/>
    <property type="molecule type" value="Genomic_DNA"/>
</dbReference>
<feature type="domain" description="VWFA" evidence="3">
    <location>
        <begin position="23"/>
        <end position="202"/>
    </location>
</feature>
<dbReference type="PROSITE" id="PS50234">
    <property type="entry name" value="VWFA"/>
    <property type="match status" value="1"/>
</dbReference>
<evidence type="ECO:0000313" key="5">
    <source>
        <dbReference type="Proteomes" id="UP000199397"/>
    </source>
</evidence>
<reference evidence="4 5" key="1">
    <citation type="submission" date="2016-10" db="EMBL/GenBank/DDBJ databases">
        <authorList>
            <person name="de Groot N.N."/>
        </authorList>
    </citation>
    <scope>NUCLEOTIDE SEQUENCE [LARGE SCALE GENOMIC DNA]</scope>
    <source>
        <strain evidence="4 5">DSM 21228</strain>
    </source>
</reference>
<gene>
    <name evidence="4" type="ORF">SAMN05660964_01936</name>
</gene>
<dbReference type="RefSeq" id="WP_093067991.1">
    <property type="nucleotide sequence ID" value="NZ_FNQP01000010.1"/>
</dbReference>
<dbReference type="SMART" id="SM00327">
    <property type="entry name" value="VWA"/>
    <property type="match status" value="1"/>
</dbReference>
<dbReference type="Gene3D" id="3.40.50.410">
    <property type="entry name" value="von Willebrand factor, type A domain"/>
    <property type="match status" value="1"/>
</dbReference>
<sequence length="416" mass="44570">MNKKILLAALLLCSAPLAQAEERAMLVLDASGSMWGQIEGKAKIDIAREALKTLVADWPANRSVGLVAYGHRQKDDCNDIETLLPAGAVDATRIGKIVDGLTPKGKTPLSAAVKHAAEALKYTEEKATVILISDGVETCNLDPCALGTELEKLGVDFTAHVIGFDVAKVEDQQGLRCLAENTGGKFISAANAGELKTALEQTAKAPEPEPQPAPEPEKQPEPPVLPKATLTVTPAETIKGAEIEVKVEGDADMAKNADMHIELFMAGKNVAVNHQYLNQDKKSGGYKSAKFRMPNVTGDFVVRLAKGDHRERVAEAAVKVIEAEIKLVAPAQAAPGSKIEVKLDAPLGLKGDVRLYPQNGEKSVGTGYVREDAIENYKPMKFTLPEVPGAYVFKFEAKPDKKVMAELPIQIGETQP</sequence>
<dbReference type="InterPro" id="IPR002035">
    <property type="entry name" value="VWF_A"/>
</dbReference>
<evidence type="ECO:0000259" key="3">
    <source>
        <dbReference type="PROSITE" id="PS50234"/>
    </source>
</evidence>
<keyword evidence="5" id="KW-1185">Reference proteome</keyword>
<organism evidence="4 5">
    <name type="scientific">Thiothrix caldifontis</name>
    <dbReference type="NCBI Taxonomy" id="525918"/>
    <lineage>
        <taxon>Bacteria</taxon>
        <taxon>Pseudomonadati</taxon>
        <taxon>Pseudomonadota</taxon>
        <taxon>Gammaproteobacteria</taxon>
        <taxon>Thiotrichales</taxon>
        <taxon>Thiotrichaceae</taxon>
        <taxon>Thiothrix</taxon>
    </lineage>
</organism>
<accession>A0A1H4CGQ2</accession>
<dbReference type="OrthoDB" id="9783818at2"/>
<name>A0A1H4CGQ2_9GAMM</name>
<dbReference type="STRING" id="525918.SAMN05660964_01936"/>
<dbReference type="Proteomes" id="UP000199397">
    <property type="component" value="Unassembled WGS sequence"/>
</dbReference>
<dbReference type="Pfam" id="PF13519">
    <property type="entry name" value="VWA_2"/>
    <property type="match status" value="1"/>
</dbReference>
<dbReference type="SUPFAM" id="SSF53300">
    <property type="entry name" value="vWA-like"/>
    <property type="match status" value="1"/>
</dbReference>
<evidence type="ECO:0000313" key="4">
    <source>
        <dbReference type="EMBL" id="SEA59489.1"/>
    </source>
</evidence>
<feature type="chain" id="PRO_5011547370" evidence="2">
    <location>
        <begin position="21"/>
        <end position="416"/>
    </location>
</feature>
<evidence type="ECO:0000256" key="2">
    <source>
        <dbReference type="SAM" id="SignalP"/>
    </source>
</evidence>
<feature type="region of interest" description="Disordered" evidence="1">
    <location>
        <begin position="200"/>
        <end position="231"/>
    </location>
</feature>
<proteinExistence type="predicted"/>
<evidence type="ECO:0000256" key="1">
    <source>
        <dbReference type="SAM" id="MobiDB-lite"/>
    </source>
</evidence>
<feature type="signal peptide" evidence="2">
    <location>
        <begin position="1"/>
        <end position="20"/>
    </location>
</feature>
<dbReference type="InterPro" id="IPR036465">
    <property type="entry name" value="vWFA_dom_sf"/>
</dbReference>
<keyword evidence="2" id="KW-0732">Signal</keyword>
<dbReference type="AlphaFoldDB" id="A0A1H4CGQ2"/>